<protein>
    <submittedName>
        <fullName evidence="1">Uncharacterized protein</fullName>
    </submittedName>
</protein>
<accession>A0ACB9FGX9</accession>
<reference evidence="2" key="1">
    <citation type="journal article" date="2022" name="Mol. Ecol. Resour.">
        <title>The genomes of chicory, endive, great burdock and yacon provide insights into Asteraceae palaeo-polyploidization history and plant inulin production.</title>
        <authorList>
            <person name="Fan W."/>
            <person name="Wang S."/>
            <person name="Wang H."/>
            <person name="Wang A."/>
            <person name="Jiang F."/>
            <person name="Liu H."/>
            <person name="Zhao H."/>
            <person name="Xu D."/>
            <person name="Zhang Y."/>
        </authorList>
    </citation>
    <scope>NUCLEOTIDE SEQUENCE [LARGE SCALE GENOMIC DNA]</scope>
    <source>
        <strain evidence="2">cv. Niubang</strain>
    </source>
</reference>
<evidence type="ECO:0000313" key="1">
    <source>
        <dbReference type="EMBL" id="KAI3770101.1"/>
    </source>
</evidence>
<reference evidence="1 2" key="2">
    <citation type="journal article" date="2022" name="Mol. Ecol. Resour.">
        <title>The genomes of chicory, endive, great burdock and yacon provide insights into Asteraceae paleo-polyploidization history and plant inulin production.</title>
        <authorList>
            <person name="Fan W."/>
            <person name="Wang S."/>
            <person name="Wang H."/>
            <person name="Wang A."/>
            <person name="Jiang F."/>
            <person name="Liu H."/>
            <person name="Zhao H."/>
            <person name="Xu D."/>
            <person name="Zhang Y."/>
        </authorList>
    </citation>
    <scope>NUCLEOTIDE SEQUENCE [LARGE SCALE GENOMIC DNA]</scope>
    <source>
        <strain evidence="2">cv. Niubang</strain>
    </source>
</reference>
<dbReference type="EMBL" id="CM042047">
    <property type="protein sequence ID" value="KAI3770101.1"/>
    <property type="molecule type" value="Genomic_DNA"/>
</dbReference>
<keyword evidence="2" id="KW-1185">Reference proteome</keyword>
<organism evidence="1 2">
    <name type="scientific">Arctium lappa</name>
    <name type="common">Greater burdock</name>
    <name type="synonym">Lappa major</name>
    <dbReference type="NCBI Taxonomy" id="4217"/>
    <lineage>
        <taxon>Eukaryota</taxon>
        <taxon>Viridiplantae</taxon>
        <taxon>Streptophyta</taxon>
        <taxon>Embryophyta</taxon>
        <taxon>Tracheophyta</taxon>
        <taxon>Spermatophyta</taxon>
        <taxon>Magnoliopsida</taxon>
        <taxon>eudicotyledons</taxon>
        <taxon>Gunneridae</taxon>
        <taxon>Pentapetalae</taxon>
        <taxon>asterids</taxon>
        <taxon>campanulids</taxon>
        <taxon>Asterales</taxon>
        <taxon>Asteraceae</taxon>
        <taxon>Carduoideae</taxon>
        <taxon>Cardueae</taxon>
        <taxon>Arctiinae</taxon>
        <taxon>Arctium</taxon>
    </lineage>
</organism>
<sequence>MKKTFSLASVSQSISLLVRTLICRKYPFSSLTHIFYLIKTEKIADQKEGEAQRQSWCPIVGAASRGDHPLDIFDRRSKG</sequence>
<proteinExistence type="predicted"/>
<evidence type="ECO:0000313" key="2">
    <source>
        <dbReference type="Proteomes" id="UP001055879"/>
    </source>
</evidence>
<dbReference type="Proteomes" id="UP001055879">
    <property type="component" value="Linkage Group LG01"/>
</dbReference>
<comment type="caution">
    <text evidence="1">The sequence shown here is derived from an EMBL/GenBank/DDBJ whole genome shotgun (WGS) entry which is preliminary data.</text>
</comment>
<name>A0ACB9FGX9_ARCLA</name>
<gene>
    <name evidence="1" type="ORF">L6452_01222</name>
</gene>